<dbReference type="Pfam" id="PF10972">
    <property type="entry name" value="CsiV"/>
    <property type="match status" value="1"/>
</dbReference>
<dbReference type="RefSeq" id="WP_096409329.1">
    <property type="nucleotide sequence ID" value="NZ_AP017372.2"/>
</dbReference>
<feature type="compositionally biased region" description="Acidic residues" evidence="1">
    <location>
        <begin position="101"/>
        <end position="124"/>
    </location>
</feature>
<name>A0A110B202_HALHR</name>
<keyword evidence="2" id="KW-0732">Signal</keyword>
<evidence type="ECO:0000313" key="3">
    <source>
        <dbReference type="EMBL" id="BAU57970.1"/>
    </source>
</evidence>
<dbReference type="EMBL" id="AP017372">
    <property type="protein sequence ID" value="BAU57970.1"/>
    <property type="molecule type" value="Genomic_DNA"/>
</dbReference>
<evidence type="ECO:0008006" key="5">
    <source>
        <dbReference type="Google" id="ProtNLM"/>
    </source>
</evidence>
<dbReference type="OrthoDB" id="5566524at2"/>
<protein>
    <recommendedName>
        <fullName evidence="5">Peptidoglycan-binding protein CsiV</fullName>
    </recommendedName>
</protein>
<organism evidence="3 4">
    <name type="scientific">Halorhodospira halochloris</name>
    <name type="common">Ectothiorhodospira halochloris</name>
    <dbReference type="NCBI Taxonomy" id="1052"/>
    <lineage>
        <taxon>Bacteria</taxon>
        <taxon>Pseudomonadati</taxon>
        <taxon>Pseudomonadota</taxon>
        <taxon>Gammaproteobacteria</taxon>
        <taxon>Chromatiales</taxon>
        <taxon>Ectothiorhodospiraceae</taxon>
        <taxon>Halorhodospira</taxon>
    </lineage>
</organism>
<gene>
    <name evidence="3" type="ORF">HH1059_12650</name>
</gene>
<evidence type="ECO:0000313" key="4">
    <source>
        <dbReference type="Proteomes" id="UP000218890"/>
    </source>
</evidence>
<proteinExistence type="predicted"/>
<feature type="region of interest" description="Disordered" evidence="1">
    <location>
        <begin position="86"/>
        <end position="128"/>
    </location>
</feature>
<feature type="chain" id="PRO_5007142797" description="Peptidoglycan-binding protein CsiV" evidence="2">
    <location>
        <begin position="30"/>
        <end position="276"/>
    </location>
</feature>
<feature type="signal peptide" evidence="2">
    <location>
        <begin position="1"/>
        <end position="29"/>
    </location>
</feature>
<dbReference type="Proteomes" id="UP000218890">
    <property type="component" value="Chromosome"/>
</dbReference>
<dbReference type="InterPro" id="IPR021241">
    <property type="entry name" value="CsiV"/>
</dbReference>
<keyword evidence="4" id="KW-1185">Reference proteome</keyword>
<reference evidence="3" key="1">
    <citation type="submission" date="2016-02" db="EMBL/GenBank/DDBJ databases">
        <title>Halorhodospira halochloris DSM-1059 complete genome, version 2.</title>
        <authorList>
            <person name="Tsukatani Y."/>
        </authorList>
    </citation>
    <scope>NUCLEOTIDE SEQUENCE</scope>
    <source>
        <strain evidence="3">DSM 1059</strain>
    </source>
</reference>
<evidence type="ECO:0000256" key="2">
    <source>
        <dbReference type="SAM" id="SignalP"/>
    </source>
</evidence>
<evidence type="ECO:0000256" key="1">
    <source>
        <dbReference type="SAM" id="MobiDB-lite"/>
    </source>
</evidence>
<accession>A0A110B202</accession>
<dbReference type="AlphaFoldDB" id="A0A110B202"/>
<dbReference type="KEGG" id="hhk:HH1059_12650"/>
<sequence>MKLRGIPQLPYALIWCLLTMAMLSSVSWADSDANADEQEQEQEQWHEIEVLIFRQWERGGRHAERWPTRAADPHYPLWQIPAGCEGEHLGSPTPLGSELAIDPDQDVGDFAPDDAQDENEDSEQEQQPTFVCLPEQSRQLGDEWANIARSGDYQQLYYAAWAQPKLNEARSIAVPVPYHWHPQPEQQLIAVENERPLPQEPVYGLIRVFKERFVHAVVDLRMHRSASGAEVDEQEWLRAPLHVMHQSRRMREGDLHYLDHPTLGVLIVVREVDGPP</sequence>